<gene>
    <name evidence="1" type="ORF">AX018_103517</name>
</gene>
<dbReference type="AlphaFoldDB" id="A0A328YV62"/>
<accession>A0A328YV62</accession>
<keyword evidence="2" id="KW-1185">Reference proteome</keyword>
<reference evidence="1 2" key="1">
    <citation type="submission" date="2018-06" db="EMBL/GenBank/DDBJ databases">
        <title>Genomic Encyclopedia of Archaeal and Bacterial Type Strains, Phase II (KMG-II): from individual species to whole genera.</title>
        <authorList>
            <person name="Goeker M."/>
        </authorList>
    </citation>
    <scope>NUCLEOTIDE SEQUENCE [LARGE SCALE GENOMIC DNA]</scope>
    <source>
        <strain evidence="1 2">CFPB 3232</strain>
    </source>
</reference>
<protein>
    <submittedName>
        <fullName evidence="1">Uncharacterized protein</fullName>
    </submittedName>
</protein>
<evidence type="ECO:0000313" key="2">
    <source>
        <dbReference type="Proteomes" id="UP000248856"/>
    </source>
</evidence>
<comment type="caution">
    <text evidence="1">The sequence shown here is derived from an EMBL/GenBank/DDBJ whole genome shotgun (WGS) entry which is preliminary data.</text>
</comment>
<name>A0A328YV62_9BURK</name>
<sequence length="42" mass="4574">MISVITIEGVIALAAPRHRGGRVPRAVECLNIITLINCVQFK</sequence>
<organism evidence="1 2">
    <name type="scientific">Paracidovorax anthurii</name>
    <dbReference type="NCBI Taxonomy" id="78229"/>
    <lineage>
        <taxon>Bacteria</taxon>
        <taxon>Pseudomonadati</taxon>
        <taxon>Pseudomonadota</taxon>
        <taxon>Betaproteobacteria</taxon>
        <taxon>Burkholderiales</taxon>
        <taxon>Comamonadaceae</taxon>
        <taxon>Paracidovorax</taxon>
    </lineage>
</organism>
<evidence type="ECO:0000313" key="1">
    <source>
        <dbReference type="EMBL" id="RAR77679.1"/>
    </source>
</evidence>
<dbReference type="Proteomes" id="UP000248856">
    <property type="component" value="Unassembled WGS sequence"/>
</dbReference>
<dbReference type="EMBL" id="QLTA01000035">
    <property type="protein sequence ID" value="RAR77679.1"/>
    <property type="molecule type" value="Genomic_DNA"/>
</dbReference>
<proteinExistence type="predicted"/>